<keyword evidence="9" id="KW-0969">Cilium</keyword>
<dbReference type="PANTHER" id="PTHR30534">
    <property type="entry name" value="FLAGELLAR MOTOR SWITCH PROTEIN FLIG"/>
    <property type="match status" value="1"/>
</dbReference>
<proteinExistence type="predicted"/>
<keyword evidence="5" id="KW-0812">Transmembrane</keyword>
<feature type="domain" description="Flagellar motor switch protein FliG middle" evidence="8">
    <location>
        <begin position="426"/>
        <end position="496"/>
    </location>
</feature>
<dbReference type="InterPro" id="IPR000090">
    <property type="entry name" value="Flg_Motor_Flig"/>
</dbReference>
<comment type="subcellular location">
    <subcellularLocation>
        <location evidence="1">Cell inner membrane</location>
        <topology evidence="1">Peripheral membrane protein</topology>
        <orientation evidence="1">Cytoplasmic side</orientation>
    </subcellularLocation>
</comment>
<evidence type="ECO:0000313" key="10">
    <source>
        <dbReference type="Proteomes" id="UP000185639"/>
    </source>
</evidence>
<dbReference type="GO" id="GO:0005886">
    <property type="term" value="C:plasma membrane"/>
    <property type="evidence" value="ECO:0007669"/>
    <property type="project" value="UniProtKB-SubCell"/>
</dbReference>
<dbReference type="OrthoDB" id="5903673at2"/>
<sequence length="645" mass="72372">MKGAVTMKELMTWLVTIALFAALPVLAQDTFEVPVKKDEVEEARFRSDLEARLRQDIESYLGNNRFIIQVDAVIERARTVVRENSEGQQQAAAPQLPAEPRVSGTLSLPDIDATGIDELEELPGLPVSEMPLLKENNEKLRALRSQLQQLEKERQEIITYADKLKNVAKQSQSQSGGGKPSEKTIGYRNIIKKLEITLVVDNALKDEQIEFLKNLVTRKAQINELRGDTLNIVKTAFSHLKKDETPLTFWESYNPWIWLATLLIVGLLLVLAFAALWRRLNQPVSAVPVNGAGGTESVSQHSVARQSEGETAALRYRINESRQRLVSQGLSQPHRFQQAVSQALGSAQAFEVASLSATMGKSLFASLAPHLTPADWKQIDELLQEGEWSEEQLSEGMEQFSQRLERQQDDASNTQPFAFLNKLNDSQVLYLIKDEDIRIKALVMSQLPAQRSADIILRLDERELAAIAFELGQFESLPVSAFKDVADRLAKASLTVPSFENITADGLSVLIGMLDRMTTSEETRMLKTLKSEKPETYYRLRQVYFTYADLSRTPDRIISNELRSIDAGVLTASLCNTSIEFKRHVLAALPAKLRAGIINELKVSESDTVQDQVESARRQVVQKMREIIREGRFSMDELADVKPAQ</sequence>
<organism evidence="9 10">
    <name type="scientific">Thalassolituus maritimus</name>
    <dbReference type="NCBI Taxonomy" id="484498"/>
    <lineage>
        <taxon>Bacteria</taxon>
        <taxon>Pseudomonadati</taxon>
        <taxon>Pseudomonadota</taxon>
        <taxon>Gammaproteobacteria</taxon>
        <taxon>Oceanospirillales</taxon>
        <taxon>Oceanospirillaceae</taxon>
        <taxon>Thalassolituus</taxon>
    </lineage>
</organism>
<name>A0A1N7MEG9_9GAMM</name>
<dbReference type="Proteomes" id="UP000185639">
    <property type="component" value="Unassembled WGS sequence"/>
</dbReference>
<dbReference type="EMBL" id="FTOH01000005">
    <property type="protein sequence ID" value="SIS84412.1"/>
    <property type="molecule type" value="Genomic_DNA"/>
</dbReference>
<dbReference type="PANTHER" id="PTHR30534:SF0">
    <property type="entry name" value="FLAGELLAR MOTOR SWITCH PROTEIN FLIG"/>
    <property type="match status" value="1"/>
</dbReference>
<keyword evidence="9" id="KW-0282">Flagellum</keyword>
<evidence type="ECO:0000259" key="8">
    <source>
        <dbReference type="Pfam" id="PF14841"/>
    </source>
</evidence>
<keyword evidence="9" id="KW-0966">Cell projection</keyword>
<dbReference type="GO" id="GO:0006935">
    <property type="term" value="P:chemotaxis"/>
    <property type="evidence" value="ECO:0007669"/>
    <property type="project" value="InterPro"/>
</dbReference>
<reference evidence="10" key="1">
    <citation type="submission" date="2017-01" db="EMBL/GenBank/DDBJ databases">
        <authorList>
            <person name="Varghese N."/>
            <person name="Submissions S."/>
        </authorList>
    </citation>
    <scope>NUCLEOTIDE SEQUENCE [LARGE SCALE GENOMIC DNA]</scope>
    <source>
        <strain evidence="10">DSM 24913</strain>
    </source>
</reference>
<dbReference type="InterPro" id="IPR011002">
    <property type="entry name" value="FliG_a-hlx"/>
</dbReference>
<evidence type="ECO:0000256" key="3">
    <source>
        <dbReference type="SAM" id="Coils"/>
    </source>
</evidence>
<accession>A0A1N7MEG9</accession>
<feature type="chain" id="PRO_5012184872" evidence="6">
    <location>
        <begin position="28"/>
        <end position="645"/>
    </location>
</feature>
<dbReference type="STRING" id="484498.SAMN05421686_105129"/>
<dbReference type="GO" id="GO:0071973">
    <property type="term" value="P:bacterial-type flagellum-dependent cell motility"/>
    <property type="evidence" value="ECO:0007669"/>
    <property type="project" value="InterPro"/>
</dbReference>
<dbReference type="AlphaFoldDB" id="A0A1N7MEG9"/>
<dbReference type="InterPro" id="IPR032779">
    <property type="entry name" value="FliG_M"/>
</dbReference>
<dbReference type="Gene3D" id="1.10.220.30">
    <property type="match status" value="2"/>
</dbReference>
<protein>
    <submittedName>
        <fullName evidence="9">Flagellar motor switch protein FliG</fullName>
    </submittedName>
</protein>
<dbReference type="PRINTS" id="PR00954">
    <property type="entry name" value="FLGMOTORFLIG"/>
</dbReference>
<keyword evidence="5" id="KW-1133">Transmembrane helix</keyword>
<keyword evidence="6" id="KW-0732">Signal</keyword>
<keyword evidence="3" id="KW-0175">Coiled coil</keyword>
<dbReference type="GO" id="GO:0009288">
    <property type="term" value="C:bacterial-type flagellum"/>
    <property type="evidence" value="ECO:0007669"/>
    <property type="project" value="InterPro"/>
</dbReference>
<feature type="signal peptide" evidence="6">
    <location>
        <begin position="1"/>
        <end position="27"/>
    </location>
</feature>
<feature type="transmembrane region" description="Helical" evidence="5">
    <location>
        <begin position="256"/>
        <end position="277"/>
    </location>
</feature>
<feature type="coiled-coil region" evidence="3">
    <location>
        <begin position="130"/>
        <end position="170"/>
    </location>
</feature>
<dbReference type="GO" id="GO:0003774">
    <property type="term" value="F:cytoskeletal motor activity"/>
    <property type="evidence" value="ECO:0007669"/>
    <property type="project" value="InterPro"/>
</dbReference>
<evidence type="ECO:0000256" key="4">
    <source>
        <dbReference type="SAM" id="MobiDB-lite"/>
    </source>
</evidence>
<evidence type="ECO:0000313" key="9">
    <source>
        <dbReference type="EMBL" id="SIS84412.1"/>
    </source>
</evidence>
<dbReference type="Pfam" id="PF01706">
    <property type="entry name" value="FliG_C"/>
    <property type="match status" value="1"/>
</dbReference>
<evidence type="ECO:0000256" key="5">
    <source>
        <dbReference type="SAM" id="Phobius"/>
    </source>
</evidence>
<evidence type="ECO:0000259" key="7">
    <source>
        <dbReference type="Pfam" id="PF01706"/>
    </source>
</evidence>
<feature type="compositionally biased region" description="Low complexity" evidence="4">
    <location>
        <begin position="88"/>
        <end position="98"/>
    </location>
</feature>
<dbReference type="InterPro" id="IPR023087">
    <property type="entry name" value="Flg_Motor_Flig_C"/>
</dbReference>
<dbReference type="SUPFAM" id="SSF48029">
    <property type="entry name" value="FliG"/>
    <property type="match status" value="1"/>
</dbReference>
<dbReference type="Pfam" id="PF14841">
    <property type="entry name" value="FliG_M"/>
    <property type="match status" value="1"/>
</dbReference>
<evidence type="ECO:0000256" key="1">
    <source>
        <dbReference type="ARBA" id="ARBA00004515"/>
    </source>
</evidence>
<gene>
    <name evidence="9" type="ORF">SAMN05421686_105129</name>
</gene>
<feature type="region of interest" description="Disordered" evidence="4">
    <location>
        <begin position="83"/>
        <end position="102"/>
    </location>
</feature>
<keyword evidence="5" id="KW-0472">Membrane</keyword>
<evidence type="ECO:0000256" key="6">
    <source>
        <dbReference type="SAM" id="SignalP"/>
    </source>
</evidence>
<keyword evidence="10" id="KW-1185">Reference proteome</keyword>
<feature type="domain" description="Flagellar motor switch protein FliG C-terminal" evidence="7">
    <location>
        <begin position="528"/>
        <end position="634"/>
    </location>
</feature>
<comment type="function">
    <text evidence="2">FliG is one of three proteins (FliG, FliN, FliM) that forms the rotor-mounted switch complex (C ring), located at the base of the basal body. This complex interacts with the CheY and CheZ chemotaxis proteins, in addition to contacting components of the motor that determine the direction of flagellar rotation.</text>
</comment>
<evidence type="ECO:0000256" key="2">
    <source>
        <dbReference type="ARBA" id="ARBA00025598"/>
    </source>
</evidence>